<dbReference type="EMBL" id="AMZN01000003">
    <property type="protein sequence ID" value="ELR73701.1"/>
    <property type="molecule type" value="Genomic_DNA"/>
</dbReference>
<dbReference type="STRING" id="1237149.C900_02105"/>
<keyword evidence="4" id="KW-1185">Reference proteome</keyword>
<dbReference type="PANTHER" id="PTHR33987">
    <property type="entry name" value="CALCINEURIN-LIKE METALLO-PHOSPHOESTERASE SUPERFAMILY PROTEIN"/>
    <property type="match status" value="1"/>
</dbReference>
<evidence type="ECO:0000259" key="2">
    <source>
        <dbReference type="Pfam" id="PF16655"/>
    </source>
</evidence>
<dbReference type="OrthoDB" id="9763616at2"/>
<evidence type="ECO:0000313" key="3">
    <source>
        <dbReference type="EMBL" id="ELR73701.1"/>
    </source>
</evidence>
<dbReference type="InterPro" id="IPR032093">
    <property type="entry name" value="PhoD_N"/>
</dbReference>
<dbReference type="PANTHER" id="PTHR33987:SF1">
    <property type="entry name" value="CALCINEURIN-LIKE METALLO-PHOSPHOESTERASE SUPERFAMILY PROTEIN"/>
    <property type="match status" value="1"/>
</dbReference>
<protein>
    <submittedName>
        <fullName evidence="3">Uncharacterized protein</fullName>
    </submittedName>
</protein>
<dbReference type="Pfam" id="PF16655">
    <property type="entry name" value="PhoD_N"/>
    <property type="match status" value="1"/>
</dbReference>
<sequence>MKVKIFILLGSIAILSCNNTPDRIPNEFLVYVWSGAVTDTSAAFAFKLTQEAAVRLVASTAEDFTKNLMYSDEVEVREENFFTAKASLDSLSPDTDYFYKLEIDGDLTSEPRLTGKFRTFASGPFSYKMIFASCAETGSSSQVFETIREQDPLFFLNTGDLHYANISSNCEYAYANAFFDVQESATQSQLYRSVPIAYIWDDHDFGPNNSAKDSNCRNEAIDAYKNFVPHYPLAFGDEQDPVSQVFNAGRVKYILTDLRSQKVRPEYNGCEQTKEGTNFGSDKHLSWFKEQLLEAKYDSMVVAWVSGIPWISDERSRFYECDENDDWGGYEKERREIANFIRYYEIPVFILAGDTHILAIDDGSNSDYADGGGAPIPIFHAAPLDNYNIHKGGPYSHGYSAETHQFGLMEVSDTGGDQVCIRWTGLNQYGRVLTNNSGAPMTYEFCKKIY</sequence>
<dbReference type="InterPro" id="IPR029052">
    <property type="entry name" value="Metallo-depent_PP-like"/>
</dbReference>
<dbReference type="Gene3D" id="3.60.21.70">
    <property type="entry name" value="PhoD-like phosphatase"/>
    <property type="match status" value="1"/>
</dbReference>
<proteinExistence type="predicted"/>
<comment type="caution">
    <text evidence="3">The sequence shown here is derived from an EMBL/GenBank/DDBJ whole genome shotgun (WGS) entry which is preliminary data.</text>
</comment>
<dbReference type="InterPro" id="IPR038607">
    <property type="entry name" value="PhoD-like_sf"/>
</dbReference>
<accession>L8JXA5</accession>
<evidence type="ECO:0000259" key="1">
    <source>
        <dbReference type="Pfam" id="PF09423"/>
    </source>
</evidence>
<name>L8JXA5_9BACT</name>
<dbReference type="Proteomes" id="UP000011135">
    <property type="component" value="Unassembled WGS sequence"/>
</dbReference>
<organism evidence="3 4">
    <name type="scientific">Fulvivirga imtechensis AK7</name>
    <dbReference type="NCBI Taxonomy" id="1237149"/>
    <lineage>
        <taxon>Bacteria</taxon>
        <taxon>Pseudomonadati</taxon>
        <taxon>Bacteroidota</taxon>
        <taxon>Cytophagia</taxon>
        <taxon>Cytophagales</taxon>
        <taxon>Fulvivirgaceae</taxon>
        <taxon>Fulvivirga</taxon>
    </lineage>
</organism>
<dbReference type="Gene3D" id="2.60.40.380">
    <property type="entry name" value="Purple acid phosphatase-like, N-terminal"/>
    <property type="match status" value="1"/>
</dbReference>
<dbReference type="AlphaFoldDB" id="L8JXA5"/>
<feature type="domain" description="Phospholipase D N-terminal" evidence="2">
    <location>
        <begin position="33"/>
        <end position="119"/>
    </location>
</feature>
<dbReference type="InterPro" id="IPR018946">
    <property type="entry name" value="PhoD-like_MPP"/>
</dbReference>
<feature type="domain" description="PhoD-like phosphatase metallophosphatase" evidence="1">
    <location>
        <begin position="131"/>
        <end position="374"/>
    </location>
</feature>
<dbReference type="Pfam" id="PF09423">
    <property type="entry name" value="PhoD"/>
    <property type="match status" value="1"/>
</dbReference>
<dbReference type="SUPFAM" id="SSF56300">
    <property type="entry name" value="Metallo-dependent phosphatases"/>
    <property type="match status" value="1"/>
</dbReference>
<reference evidence="3 4" key="1">
    <citation type="submission" date="2012-12" db="EMBL/GenBank/DDBJ databases">
        <title>Genome assembly of Fulvivirga imtechensis AK7.</title>
        <authorList>
            <person name="Nupur N."/>
            <person name="Khatri I."/>
            <person name="Kumar R."/>
            <person name="Subramanian S."/>
            <person name="Pinnaka A."/>
        </authorList>
    </citation>
    <scope>NUCLEOTIDE SEQUENCE [LARGE SCALE GENOMIC DNA]</scope>
    <source>
        <strain evidence="3 4">AK7</strain>
    </source>
</reference>
<evidence type="ECO:0000313" key="4">
    <source>
        <dbReference type="Proteomes" id="UP000011135"/>
    </source>
</evidence>
<gene>
    <name evidence="3" type="ORF">C900_02105</name>
</gene>
<dbReference type="eggNOG" id="COG3540">
    <property type="taxonomic scope" value="Bacteria"/>
</dbReference>
<dbReference type="PROSITE" id="PS51257">
    <property type="entry name" value="PROKAR_LIPOPROTEIN"/>
    <property type="match status" value="1"/>
</dbReference>
<dbReference type="RefSeq" id="WP_009577724.1">
    <property type="nucleotide sequence ID" value="NZ_AMZN01000003.1"/>
</dbReference>